<dbReference type="PANTHER" id="PTHR21213">
    <property type="entry name" value="GEO09665P1-RELATED"/>
    <property type="match status" value="1"/>
</dbReference>
<comment type="caution">
    <text evidence="6">The sequence shown here is derived from an EMBL/GenBank/DDBJ whole genome shotgun (WGS) entry which is preliminary data.</text>
</comment>
<evidence type="ECO:0000256" key="1">
    <source>
        <dbReference type="ARBA" id="ARBA00004123"/>
    </source>
</evidence>
<dbReference type="OrthoDB" id="73348at2759"/>
<feature type="compositionally biased region" description="Basic and acidic residues" evidence="5">
    <location>
        <begin position="30"/>
        <end position="42"/>
    </location>
</feature>
<accession>A0A915YQ04</accession>
<protein>
    <submittedName>
        <fullName evidence="6">Uncharacterized protein</fullName>
    </submittedName>
</protein>
<name>A0A915YQ04_9GLOM</name>
<organism evidence="6 7">
    <name type="scientific">Rhizophagus irregularis</name>
    <dbReference type="NCBI Taxonomy" id="588596"/>
    <lineage>
        <taxon>Eukaryota</taxon>
        <taxon>Fungi</taxon>
        <taxon>Fungi incertae sedis</taxon>
        <taxon>Mucoromycota</taxon>
        <taxon>Glomeromycotina</taxon>
        <taxon>Glomeromycetes</taxon>
        <taxon>Glomerales</taxon>
        <taxon>Glomeraceae</taxon>
        <taxon>Rhizophagus</taxon>
    </lineage>
</organism>
<gene>
    <name evidence="6" type="ORF">CHRIB12_LOCUS1409</name>
</gene>
<reference evidence="6" key="1">
    <citation type="submission" date="2020-05" db="EMBL/GenBank/DDBJ databases">
        <authorList>
            <person name="Rincon C."/>
            <person name="Sanders R I."/>
            <person name="Robbins C."/>
            <person name="Chaturvedi A."/>
        </authorList>
    </citation>
    <scope>NUCLEOTIDE SEQUENCE</scope>
    <source>
        <strain evidence="6">CHB12</strain>
    </source>
</reference>
<sequence length="95" mass="10872">MCVIHFRKFITELFDIELSNQEQIIGKWPGENKREKAQKQAENRQGGKSQLGARAAGLQLKCPVCKTPVANYKIIVQHMEAKHPKETIPPEKDFQ</sequence>
<dbReference type="EMBL" id="CAGKOT010000002">
    <property type="protein sequence ID" value="CAB5309360.1"/>
    <property type="molecule type" value="Genomic_DNA"/>
</dbReference>
<feature type="region of interest" description="Disordered" evidence="5">
    <location>
        <begin position="27"/>
        <end position="50"/>
    </location>
</feature>
<evidence type="ECO:0000256" key="3">
    <source>
        <dbReference type="ARBA" id="ARBA00022490"/>
    </source>
</evidence>
<keyword evidence="4" id="KW-0539">Nucleus</keyword>
<evidence type="ECO:0000256" key="2">
    <source>
        <dbReference type="ARBA" id="ARBA00004496"/>
    </source>
</evidence>
<keyword evidence="3" id="KW-0963">Cytoplasm</keyword>
<dbReference type="InterPro" id="IPR045230">
    <property type="entry name" value="MBS1/2-like"/>
</dbReference>
<evidence type="ECO:0000313" key="6">
    <source>
        <dbReference type="EMBL" id="CAB5309360.1"/>
    </source>
</evidence>
<evidence type="ECO:0000256" key="5">
    <source>
        <dbReference type="SAM" id="MobiDB-lite"/>
    </source>
</evidence>
<evidence type="ECO:0000256" key="4">
    <source>
        <dbReference type="ARBA" id="ARBA00023242"/>
    </source>
</evidence>
<comment type="subcellular location">
    <subcellularLocation>
        <location evidence="2">Cytoplasm</location>
    </subcellularLocation>
    <subcellularLocation>
        <location evidence="1">Nucleus</location>
    </subcellularLocation>
</comment>
<dbReference type="VEuPathDB" id="FungiDB:RhiirFUN_008009"/>
<dbReference type="GO" id="GO:0005737">
    <property type="term" value="C:cytoplasm"/>
    <property type="evidence" value="ECO:0007669"/>
    <property type="project" value="UniProtKB-SubCell"/>
</dbReference>
<dbReference type="AlphaFoldDB" id="A0A915YQ04"/>
<proteinExistence type="predicted"/>
<dbReference type="PANTHER" id="PTHR21213:SF0">
    <property type="entry name" value="ZINC FINGER PROTEIN 706"/>
    <property type="match status" value="1"/>
</dbReference>
<dbReference type="Proteomes" id="UP000684084">
    <property type="component" value="Unassembled WGS sequence"/>
</dbReference>
<dbReference type="GO" id="GO:0005634">
    <property type="term" value="C:nucleus"/>
    <property type="evidence" value="ECO:0007669"/>
    <property type="project" value="UniProtKB-SubCell"/>
</dbReference>
<evidence type="ECO:0000313" key="7">
    <source>
        <dbReference type="Proteomes" id="UP000684084"/>
    </source>
</evidence>